<accession>A0A4R2P2A4</accession>
<keyword evidence="3" id="KW-1185">Reference proteome</keyword>
<dbReference type="RefSeq" id="WP_132746302.1">
    <property type="nucleotide sequence ID" value="NZ_SLXK01000015.1"/>
</dbReference>
<dbReference type="OrthoDB" id="9782842at2"/>
<dbReference type="EMBL" id="SLXK01000015">
    <property type="protein sequence ID" value="TCP28810.1"/>
    <property type="molecule type" value="Genomic_DNA"/>
</dbReference>
<name>A0A4R2P2A4_9BACL</name>
<evidence type="ECO:0000313" key="3">
    <source>
        <dbReference type="Proteomes" id="UP000295416"/>
    </source>
</evidence>
<keyword evidence="1" id="KW-0472">Membrane</keyword>
<sequence length="209" mass="23686">MACLKEMVQIMYKVLDQEATEVEEREFFDHINTCSTCREHFLELKQTESLVKGLETKEPSEGFTQAVMAKLPQPHKKSRRPAKVWMRHHPIITAAACFIILMSGYLFSLWNQDSFNAVVQGKGHVQYDGHTVIVPKGEVIKGDLIVKNGKVKIEGKVQGDVVLVNSESLLASAGHVTGDIEQVDQIMEWIWYHIKSIFTMFAAFDYEGT</sequence>
<feature type="transmembrane region" description="Helical" evidence="1">
    <location>
        <begin position="89"/>
        <end position="110"/>
    </location>
</feature>
<dbReference type="AlphaFoldDB" id="A0A4R2P2A4"/>
<proteinExistence type="predicted"/>
<evidence type="ECO:0000256" key="1">
    <source>
        <dbReference type="SAM" id="Phobius"/>
    </source>
</evidence>
<protein>
    <submittedName>
        <fullName evidence="2">Anti-sigma factor RsiW</fullName>
    </submittedName>
</protein>
<evidence type="ECO:0000313" key="2">
    <source>
        <dbReference type="EMBL" id="TCP28810.1"/>
    </source>
</evidence>
<gene>
    <name evidence="2" type="ORF">EV207_11545</name>
</gene>
<keyword evidence="1" id="KW-1133">Transmembrane helix</keyword>
<keyword evidence="1" id="KW-0812">Transmembrane</keyword>
<dbReference type="Proteomes" id="UP000295416">
    <property type="component" value="Unassembled WGS sequence"/>
</dbReference>
<comment type="caution">
    <text evidence="2">The sequence shown here is derived from an EMBL/GenBank/DDBJ whole genome shotgun (WGS) entry which is preliminary data.</text>
</comment>
<organism evidence="2 3">
    <name type="scientific">Scopulibacillus darangshiensis</name>
    <dbReference type="NCBI Taxonomy" id="442528"/>
    <lineage>
        <taxon>Bacteria</taxon>
        <taxon>Bacillati</taxon>
        <taxon>Bacillota</taxon>
        <taxon>Bacilli</taxon>
        <taxon>Bacillales</taxon>
        <taxon>Sporolactobacillaceae</taxon>
        <taxon>Scopulibacillus</taxon>
    </lineage>
</organism>
<reference evidence="2 3" key="1">
    <citation type="submission" date="2019-03" db="EMBL/GenBank/DDBJ databases">
        <title>Genomic Encyclopedia of Type Strains, Phase IV (KMG-IV): sequencing the most valuable type-strain genomes for metagenomic binning, comparative biology and taxonomic classification.</title>
        <authorList>
            <person name="Goeker M."/>
        </authorList>
    </citation>
    <scope>NUCLEOTIDE SEQUENCE [LARGE SCALE GENOMIC DNA]</scope>
    <source>
        <strain evidence="2 3">DSM 19377</strain>
    </source>
</reference>